<sequence>MFTTFGGTMSSLRKATVSAVVAALALGTTVATGTASAAAIECDAKSSGQAGPFYHGESASYAYDERFSKSHPVPGLETHIPQGTATWSNWDGEDDLILVTEYFEGSKSLIVGIDARTGKKVGNAWIAGTHVGGIAVFEKQGWAFVSGRSNDEVLRYSLPKLKDALKSSGSLEPENNGQKVESASFLTSHGPTDTLWAGKFNEAGRGTMQSYKVGADGGLTKQEGSWEVPTKTQGVVVTEDLFIYSTSHGRNNRSNIYVVGRGKGETDLDDAKLSCFRSPSMSEGLTVYGDDVYVAYESGASFYADDPKDKPRNIISNLHKASLASLAKLVG</sequence>
<keyword evidence="3" id="KW-1185">Reference proteome</keyword>
<evidence type="ECO:0000313" key="2">
    <source>
        <dbReference type="EMBL" id="GAA2790568.1"/>
    </source>
</evidence>
<proteinExistence type="predicted"/>
<feature type="signal peptide" evidence="1">
    <location>
        <begin position="1"/>
        <end position="37"/>
    </location>
</feature>
<keyword evidence="1" id="KW-0732">Signal</keyword>
<protein>
    <submittedName>
        <fullName evidence="2">Uncharacterized protein</fullName>
    </submittedName>
</protein>
<evidence type="ECO:0000256" key="1">
    <source>
        <dbReference type="SAM" id="SignalP"/>
    </source>
</evidence>
<accession>A0ABN3VD00</accession>
<reference evidence="2 3" key="1">
    <citation type="journal article" date="2019" name="Int. J. Syst. Evol. Microbiol.">
        <title>The Global Catalogue of Microorganisms (GCM) 10K type strain sequencing project: providing services to taxonomists for standard genome sequencing and annotation.</title>
        <authorList>
            <consortium name="The Broad Institute Genomics Platform"/>
            <consortium name="The Broad Institute Genome Sequencing Center for Infectious Disease"/>
            <person name="Wu L."/>
            <person name="Ma J."/>
        </authorList>
    </citation>
    <scope>NUCLEOTIDE SEQUENCE [LARGE SCALE GENOMIC DNA]</scope>
    <source>
        <strain evidence="2 3">JCM 9383</strain>
    </source>
</reference>
<comment type="caution">
    <text evidence="2">The sequence shown here is derived from an EMBL/GenBank/DDBJ whole genome shotgun (WGS) entry which is preliminary data.</text>
</comment>
<dbReference type="Proteomes" id="UP001500979">
    <property type="component" value="Unassembled WGS sequence"/>
</dbReference>
<name>A0ABN3VD00_9PSEU</name>
<dbReference type="EMBL" id="BAAAUX010000012">
    <property type="protein sequence ID" value="GAA2790568.1"/>
    <property type="molecule type" value="Genomic_DNA"/>
</dbReference>
<organism evidence="2 3">
    <name type="scientific">Saccharopolyspora taberi</name>
    <dbReference type="NCBI Taxonomy" id="60895"/>
    <lineage>
        <taxon>Bacteria</taxon>
        <taxon>Bacillati</taxon>
        <taxon>Actinomycetota</taxon>
        <taxon>Actinomycetes</taxon>
        <taxon>Pseudonocardiales</taxon>
        <taxon>Pseudonocardiaceae</taxon>
        <taxon>Saccharopolyspora</taxon>
    </lineage>
</organism>
<dbReference type="SUPFAM" id="SSF63825">
    <property type="entry name" value="YWTD domain"/>
    <property type="match status" value="1"/>
</dbReference>
<gene>
    <name evidence="2" type="ORF">GCM10010470_26570</name>
</gene>
<evidence type="ECO:0000313" key="3">
    <source>
        <dbReference type="Proteomes" id="UP001500979"/>
    </source>
</evidence>
<feature type="chain" id="PRO_5045201065" evidence="1">
    <location>
        <begin position="38"/>
        <end position="331"/>
    </location>
</feature>